<feature type="region of interest" description="Disordered" evidence="1">
    <location>
        <begin position="39"/>
        <end position="79"/>
    </location>
</feature>
<comment type="caution">
    <text evidence="2">The sequence shown here is derived from an EMBL/GenBank/DDBJ whole genome shotgun (WGS) entry which is preliminary data.</text>
</comment>
<accession>A0A8S1HMB7</accession>
<protein>
    <submittedName>
        <fullName evidence="2">Uncharacterized protein</fullName>
    </submittedName>
</protein>
<evidence type="ECO:0000313" key="2">
    <source>
        <dbReference type="EMBL" id="CAD6194310.1"/>
    </source>
</evidence>
<organism evidence="2 3">
    <name type="scientific">Caenorhabditis auriculariae</name>
    <dbReference type="NCBI Taxonomy" id="2777116"/>
    <lineage>
        <taxon>Eukaryota</taxon>
        <taxon>Metazoa</taxon>
        <taxon>Ecdysozoa</taxon>
        <taxon>Nematoda</taxon>
        <taxon>Chromadorea</taxon>
        <taxon>Rhabditida</taxon>
        <taxon>Rhabditina</taxon>
        <taxon>Rhabditomorpha</taxon>
        <taxon>Rhabditoidea</taxon>
        <taxon>Rhabditidae</taxon>
        <taxon>Peloderinae</taxon>
        <taxon>Caenorhabditis</taxon>
    </lineage>
</organism>
<keyword evidence="3" id="KW-1185">Reference proteome</keyword>
<evidence type="ECO:0000313" key="3">
    <source>
        <dbReference type="Proteomes" id="UP000835052"/>
    </source>
</evidence>
<dbReference type="Proteomes" id="UP000835052">
    <property type="component" value="Unassembled WGS sequence"/>
</dbReference>
<sequence length="79" mass="8899">MVYTPVRKPTFFIGENPQRTLGYLFGRESEVQQQHQVTVITSSASSNESRTMHQTSSEADRKSSEGGNIISKLLEKRNP</sequence>
<dbReference type="EMBL" id="CAJGYM010000043">
    <property type="protein sequence ID" value="CAD6194310.1"/>
    <property type="molecule type" value="Genomic_DNA"/>
</dbReference>
<feature type="compositionally biased region" description="Polar residues" evidence="1">
    <location>
        <begin position="39"/>
        <end position="57"/>
    </location>
</feature>
<evidence type="ECO:0000256" key="1">
    <source>
        <dbReference type="SAM" id="MobiDB-lite"/>
    </source>
</evidence>
<reference evidence="2" key="1">
    <citation type="submission" date="2020-10" db="EMBL/GenBank/DDBJ databases">
        <authorList>
            <person name="Kikuchi T."/>
        </authorList>
    </citation>
    <scope>NUCLEOTIDE SEQUENCE</scope>
    <source>
        <strain evidence="2">NKZ352</strain>
    </source>
</reference>
<name>A0A8S1HMB7_9PELO</name>
<proteinExistence type="predicted"/>
<gene>
    <name evidence="2" type="ORF">CAUJ_LOCUS10229</name>
</gene>
<dbReference type="AlphaFoldDB" id="A0A8S1HMB7"/>